<gene>
    <name evidence="7" type="ORF">O1D97_07915</name>
</gene>
<feature type="transmembrane region" description="Helical" evidence="5">
    <location>
        <begin position="12"/>
        <end position="31"/>
    </location>
</feature>
<dbReference type="Proteomes" id="UP001149719">
    <property type="component" value="Unassembled WGS sequence"/>
</dbReference>
<sequence>MHKKITLDGQYLVLIAACFYGLNPFFAQMLFSDGLGAEMVSLYRFILPALFLVFFLRTPRENLTEAVRSLVLGVVSGISIFGYFYALETLPAATAILIYYSYPVFSVLIGWLVFNRIPTQNTLVSAALVAIAASLTIRPETLTEGAFVAVAACFLAPLAVATQVQYLSNPSQHIPTKNRLAWITIGHVLVLLPIAMWVDPIQVFPVSLIGIVSVLGIAVLAAALPQILFMIGAPRSCADKNALTGSLELVVALITGAILLGDSLDRLEVTAMVLIVLALFIKQVKNKPQSASVINNRPQRY</sequence>
<dbReference type="InterPro" id="IPR037185">
    <property type="entry name" value="EmrE-like"/>
</dbReference>
<feature type="transmembrane region" description="Helical" evidence="5">
    <location>
        <begin position="121"/>
        <end position="139"/>
    </location>
</feature>
<keyword evidence="8" id="KW-1185">Reference proteome</keyword>
<keyword evidence="3 5" id="KW-1133">Transmembrane helix</keyword>
<evidence type="ECO:0000256" key="4">
    <source>
        <dbReference type="ARBA" id="ARBA00023136"/>
    </source>
</evidence>
<keyword evidence="4 5" id="KW-0472">Membrane</keyword>
<dbReference type="SUPFAM" id="SSF103481">
    <property type="entry name" value="Multidrug resistance efflux transporter EmrE"/>
    <property type="match status" value="1"/>
</dbReference>
<dbReference type="RefSeq" id="WP_269124467.1">
    <property type="nucleotide sequence ID" value="NZ_JAPUBN010000013.1"/>
</dbReference>
<comment type="subcellular location">
    <subcellularLocation>
        <location evidence="1">Membrane</location>
        <topology evidence="1">Multi-pass membrane protein</topology>
    </subcellularLocation>
</comment>
<keyword evidence="2 5" id="KW-0812">Transmembrane</keyword>
<protein>
    <submittedName>
        <fullName evidence="7">EamA family transporter</fullName>
    </submittedName>
</protein>
<feature type="transmembrane region" description="Helical" evidence="5">
    <location>
        <begin position="92"/>
        <end position="114"/>
    </location>
</feature>
<feature type="domain" description="EamA" evidence="6">
    <location>
        <begin position="150"/>
        <end position="281"/>
    </location>
</feature>
<evidence type="ECO:0000313" key="8">
    <source>
        <dbReference type="Proteomes" id="UP001149719"/>
    </source>
</evidence>
<feature type="transmembrane region" description="Helical" evidence="5">
    <location>
        <begin position="67"/>
        <end position="86"/>
    </location>
</feature>
<feature type="transmembrane region" description="Helical" evidence="5">
    <location>
        <begin position="241"/>
        <end position="261"/>
    </location>
</feature>
<dbReference type="InterPro" id="IPR000620">
    <property type="entry name" value="EamA_dom"/>
</dbReference>
<accession>A0ABT4JTC4</accession>
<reference evidence="7" key="1">
    <citation type="submission" date="2022-12" db="EMBL/GenBank/DDBJ databases">
        <title>Marinomonas 15G1-11 sp. nov, isolated from marine algae.</title>
        <authorList>
            <person name="Butt M."/>
            <person name="Choi D.G."/>
            <person name="Kim J.M."/>
            <person name="Lee J.K."/>
            <person name="Baek J.H."/>
            <person name="Jeon C.O."/>
        </authorList>
    </citation>
    <scope>NUCLEOTIDE SEQUENCE</scope>
    <source>
        <strain evidence="7">15G1-11</strain>
    </source>
</reference>
<feature type="transmembrane region" description="Helical" evidence="5">
    <location>
        <begin position="180"/>
        <end position="198"/>
    </location>
</feature>
<evidence type="ECO:0000256" key="2">
    <source>
        <dbReference type="ARBA" id="ARBA00022692"/>
    </source>
</evidence>
<evidence type="ECO:0000256" key="5">
    <source>
        <dbReference type="SAM" id="Phobius"/>
    </source>
</evidence>
<evidence type="ECO:0000259" key="6">
    <source>
        <dbReference type="Pfam" id="PF00892"/>
    </source>
</evidence>
<dbReference type="EMBL" id="JAPUBN010000013">
    <property type="protein sequence ID" value="MCZ2721580.1"/>
    <property type="molecule type" value="Genomic_DNA"/>
</dbReference>
<proteinExistence type="predicted"/>
<dbReference type="PANTHER" id="PTHR32322:SF9">
    <property type="entry name" value="AMINO-ACID METABOLITE EFFLUX PUMP-RELATED"/>
    <property type="match status" value="1"/>
</dbReference>
<evidence type="ECO:0000256" key="1">
    <source>
        <dbReference type="ARBA" id="ARBA00004141"/>
    </source>
</evidence>
<feature type="transmembrane region" description="Helical" evidence="5">
    <location>
        <begin position="145"/>
        <end position="168"/>
    </location>
</feature>
<name>A0ABT4JTC4_9GAMM</name>
<comment type="caution">
    <text evidence="7">The sequence shown here is derived from an EMBL/GenBank/DDBJ whole genome shotgun (WGS) entry which is preliminary data.</text>
</comment>
<evidence type="ECO:0000313" key="7">
    <source>
        <dbReference type="EMBL" id="MCZ2721580.1"/>
    </source>
</evidence>
<dbReference type="PANTHER" id="PTHR32322">
    <property type="entry name" value="INNER MEMBRANE TRANSPORTER"/>
    <property type="match status" value="1"/>
</dbReference>
<dbReference type="Pfam" id="PF00892">
    <property type="entry name" value="EamA"/>
    <property type="match status" value="2"/>
</dbReference>
<feature type="transmembrane region" description="Helical" evidence="5">
    <location>
        <begin position="37"/>
        <end position="55"/>
    </location>
</feature>
<feature type="domain" description="EamA" evidence="6">
    <location>
        <begin position="9"/>
        <end position="137"/>
    </location>
</feature>
<feature type="transmembrane region" description="Helical" evidence="5">
    <location>
        <begin position="204"/>
        <end position="229"/>
    </location>
</feature>
<dbReference type="InterPro" id="IPR050638">
    <property type="entry name" value="AA-Vitamin_Transporters"/>
</dbReference>
<evidence type="ECO:0000256" key="3">
    <source>
        <dbReference type="ARBA" id="ARBA00022989"/>
    </source>
</evidence>
<feature type="transmembrane region" description="Helical" evidence="5">
    <location>
        <begin position="267"/>
        <end position="284"/>
    </location>
</feature>
<organism evidence="7 8">
    <name type="scientific">Marinomonas phaeophyticola</name>
    <dbReference type="NCBI Taxonomy" id="3004091"/>
    <lineage>
        <taxon>Bacteria</taxon>
        <taxon>Pseudomonadati</taxon>
        <taxon>Pseudomonadota</taxon>
        <taxon>Gammaproteobacteria</taxon>
        <taxon>Oceanospirillales</taxon>
        <taxon>Oceanospirillaceae</taxon>
        <taxon>Marinomonas</taxon>
    </lineage>
</organism>